<keyword evidence="10" id="KW-1185">Reference proteome</keyword>
<evidence type="ECO:0000256" key="3">
    <source>
        <dbReference type="ARBA" id="ARBA00022801"/>
    </source>
</evidence>
<feature type="signal peptide" evidence="7">
    <location>
        <begin position="1"/>
        <end position="22"/>
    </location>
</feature>
<accession>A0A7X0H4M8</accession>
<evidence type="ECO:0000313" key="9">
    <source>
        <dbReference type="EMBL" id="MBB6429170.1"/>
    </source>
</evidence>
<evidence type="ECO:0000256" key="5">
    <source>
        <dbReference type="ARBA" id="ARBA00023180"/>
    </source>
</evidence>
<dbReference type="GO" id="GO:0008484">
    <property type="term" value="F:sulfuric ester hydrolase activity"/>
    <property type="evidence" value="ECO:0007669"/>
    <property type="project" value="InterPro"/>
</dbReference>
<reference evidence="9 10" key="1">
    <citation type="submission" date="2020-08" db="EMBL/GenBank/DDBJ databases">
        <title>Genomic Encyclopedia of Type Strains, Phase IV (KMG-IV): sequencing the most valuable type-strain genomes for metagenomic binning, comparative biology and taxonomic classification.</title>
        <authorList>
            <person name="Goeker M."/>
        </authorList>
    </citation>
    <scope>NUCLEOTIDE SEQUENCE [LARGE SCALE GENOMIC DNA]</scope>
    <source>
        <strain evidence="9 10">DSM 103725</strain>
    </source>
</reference>
<sequence length="472" mass="52452">MRRTPLLLILVTVLLACFRVQASQPNVLVILTDDMGWADVGFHGGDIPTPNIDRIASTGVILEQFYVQPTCSPTRHALMTGRYPYRYGAHICNLRSHHTHGASLDERFMSEAMQEVGYYTAVLGKWHLGMYRQAYWPTSRGFEMHYGLLSGGLDYFTHINDKVTLDWQELHADRSVWKQPLREKGYTTDLLGQRAVKLIGEHDFDQRPLFLYLSFNAPHTPMQAKPEDVKRFNHVKDSRRRTYSAMMHATDVQVGRVLDALEKRGVDDNTLVIFFSDNGGAGSNASSNEPLRGGKGSQYEGGVRVPAAVTWPGTLKPGQRFSTPLHVVDLFPTFVGLAGGDTTLGQPLDGLDFWPALSTGETLPERVIYHNVADTSGRGSVRSGDWKFMAIKKAKAPKDSVPLPGGKLHGLLFNIAEDPNETKNLAKQRPELVDELWGKLKARGPEVVSAKEYCTSAPKGWKAPRDHSSAAE</sequence>
<dbReference type="PANTHER" id="PTHR10342:SF274">
    <property type="entry name" value="ARYLSULFATASE B"/>
    <property type="match status" value="1"/>
</dbReference>
<dbReference type="Gene3D" id="3.30.1120.10">
    <property type="match status" value="1"/>
</dbReference>
<keyword evidence="7" id="KW-0732">Signal</keyword>
<evidence type="ECO:0000256" key="1">
    <source>
        <dbReference type="ARBA" id="ARBA00008779"/>
    </source>
</evidence>
<evidence type="ECO:0000259" key="8">
    <source>
        <dbReference type="Pfam" id="PF00884"/>
    </source>
</evidence>
<feature type="domain" description="Sulfatase N-terminal" evidence="8">
    <location>
        <begin position="25"/>
        <end position="339"/>
    </location>
</feature>
<comment type="similarity">
    <text evidence="1">Belongs to the sulfatase family.</text>
</comment>
<protein>
    <submittedName>
        <fullName evidence="9">Arylsulfatase A-like enzyme</fullName>
    </submittedName>
</protein>
<dbReference type="GO" id="GO:0046872">
    <property type="term" value="F:metal ion binding"/>
    <property type="evidence" value="ECO:0007669"/>
    <property type="project" value="UniProtKB-KW"/>
</dbReference>
<feature type="chain" id="PRO_5030602849" evidence="7">
    <location>
        <begin position="23"/>
        <end position="472"/>
    </location>
</feature>
<dbReference type="PANTHER" id="PTHR10342">
    <property type="entry name" value="ARYLSULFATASE"/>
    <property type="match status" value="1"/>
</dbReference>
<dbReference type="PROSITE" id="PS00523">
    <property type="entry name" value="SULFATASE_1"/>
    <property type="match status" value="1"/>
</dbReference>
<keyword evidence="4" id="KW-0106">Calcium</keyword>
<dbReference type="InterPro" id="IPR000917">
    <property type="entry name" value="Sulfatase_N"/>
</dbReference>
<feature type="compositionally biased region" description="Basic and acidic residues" evidence="6">
    <location>
        <begin position="463"/>
        <end position="472"/>
    </location>
</feature>
<dbReference type="EMBL" id="JACHGY010000001">
    <property type="protein sequence ID" value="MBB6429170.1"/>
    <property type="molecule type" value="Genomic_DNA"/>
</dbReference>
<evidence type="ECO:0000313" key="10">
    <source>
        <dbReference type="Proteomes" id="UP000541810"/>
    </source>
</evidence>
<dbReference type="InterPro" id="IPR017850">
    <property type="entry name" value="Alkaline_phosphatase_core_sf"/>
</dbReference>
<dbReference type="SUPFAM" id="SSF53649">
    <property type="entry name" value="Alkaline phosphatase-like"/>
    <property type="match status" value="1"/>
</dbReference>
<dbReference type="AlphaFoldDB" id="A0A7X0H4M8"/>
<keyword evidence="5" id="KW-0325">Glycoprotein</keyword>
<dbReference type="Proteomes" id="UP000541810">
    <property type="component" value="Unassembled WGS sequence"/>
</dbReference>
<keyword evidence="3" id="KW-0378">Hydrolase</keyword>
<evidence type="ECO:0000256" key="2">
    <source>
        <dbReference type="ARBA" id="ARBA00022723"/>
    </source>
</evidence>
<feature type="region of interest" description="Disordered" evidence="6">
    <location>
        <begin position="453"/>
        <end position="472"/>
    </location>
</feature>
<dbReference type="InterPro" id="IPR024607">
    <property type="entry name" value="Sulfatase_CS"/>
</dbReference>
<dbReference type="InterPro" id="IPR047115">
    <property type="entry name" value="ARSB"/>
</dbReference>
<comment type="caution">
    <text evidence="9">The sequence shown here is derived from an EMBL/GenBank/DDBJ whole genome shotgun (WGS) entry which is preliminary data.</text>
</comment>
<evidence type="ECO:0000256" key="7">
    <source>
        <dbReference type="SAM" id="SignalP"/>
    </source>
</evidence>
<organism evidence="9 10">
    <name type="scientific">Algisphaera agarilytica</name>
    <dbReference type="NCBI Taxonomy" id="1385975"/>
    <lineage>
        <taxon>Bacteria</taxon>
        <taxon>Pseudomonadati</taxon>
        <taxon>Planctomycetota</taxon>
        <taxon>Phycisphaerae</taxon>
        <taxon>Phycisphaerales</taxon>
        <taxon>Phycisphaeraceae</taxon>
        <taxon>Algisphaera</taxon>
    </lineage>
</organism>
<gene>
    <name evidence="9" type="ORF">HNQ40_000976</name>
</gene>
<keyword evidence="2" id="KW-0479">Metal-binding</keyword>
<dbReference type="CDD" id="cd16029">
    <property type="entry name" value="4-S"/>
    <property type="match status" value="1"/>
</dbReference>
<dbReference type="Gene3D" id="3.40.720.10">
    <property type="entry name" value="Alkaline Phosphatase, subunit A"/>
    <property type="match status" value="1"/>
</dbReference>
<name>A0A7X0H4M8_9BACT</name>
<dbReference type="PROSITE" id="PS51257">
    <property type="entry name" value="PROKAR_LIPOPROTEIN"/>
    <property type="match status" value="1"/>
</dbReference>
<evidence type="ECO:0000256" key="4">
    <source>
        <dbReference type="ARBA" id="ARBA00022837"/>
    </source>
</evidence>
<evidence type="ECO:0000256" key="6">
    <source>
        <dbReference type="SAM" id="MobiDB-lite"/>
    </source>
</evidence>
<proteinExistence type="inferred from homology"/>
<dbReference type="Pfam" id="PF00884">
    <property type="entry name" value="Sulfatase"/>
    <property type="match status" value="1"/>
</dbReference>